<reference evidence="1 2" key="1">
    <citation type="submission" date="2024-02" db="EMBL/GenBank/DDBJ databases">
        <title>Haloferula sargassicola NBRC 104335.</title>
        <authorList>
            <person name="Ichikawa N."/>
            <person name="Katano-Makiyama Y."/>
            <person name="Hidaka K."/>
        </authorList>
    </citation>
    <scope>NUCLEOTIDE SEQUENCE [LARGE SCALE GENOMIC DNA]</scope>
    <source>
        <strain evidence="1 2">NBRC 104335</strain>
    </source>
</reference>
<accession>A0ABP9URQ1</accession>
<sequence>MGAPLFQGSVAFGSGSYTDCTFHVGNENDSIPVSPGMCSFDDHTDDLICLVCRDDDFQSAAPDKALRGFGAFRVTHAANITYSDGRRILELLQGIHDFIDKIVAYDCFDLLHGRAGLILAAVLR</sequence>
<gene>
    <name evidence="1" type="ORF">Hsar01_03162</name>
</gene>
<evidence type="ECO:0000313" key="2">
    <source>
        <dbReference type="Proteomes" id="UP001476282"/>
    </source>
</evidence>
<dbReference type="EMBL" id="BAABRI010000019">
    <property type="protein sequence ID" value="GAA5483925.1"/>
    <property type="molecule type" value="Genomic_DNA"/>
</dbReference>
<organism evidence="1 2">
    <name type="scientific">Haloferula sargassicola</name>
    <dbReference type="NCBI Taxonomy" id="490096"/>
    <lineage>
        <taxon>Bacteria</taxon>
        <taxon>Pseudomonadati</taxon>
        <taxon>Verrucomicrobiota</taxon>
        <taxon>Verrucomicrobiia</taxon>
        <taxon>Verrucomicrobiales</taxon>
        <taxon>Verrucomicrobiaceae</taxon>
        <taxon>Haloferula</taxon>
    </lineage>
</organism>
<dbReference type="Proteomes" id="UP001476282">
    <property type="component" value="Unassembled WGS sequence"/>
</dbReference>
<proteinExistence type="predicted"/>
<name>A0ABP9URQ1_9BACT</name>
<protein>
    <submittedName>
        <fullName evidence="1">Uncharacterized protein</fullName>
    </submittedName>
</protein>
<comment type="caution">
    <text evidence="1">The sequence shown here is derived from an EMBL/GenBank/DDBJ whole genome shotgun (WGS) entry which is preliminary data.</text>
</comment>
<evidence type="ECO:0000313" key="1">
    <source>
        <dbReference type="EMBL" id="GAA5483925.1"/>
    </source>
</evidence>
<keyword evidence="2" id="KW-1185">Reference proteome</keyword>